<evidence type="ECO:0000313" key="2">
    <source>
        <dbReference type="Proteomes" id="UP000095746"/>
    </source>
</evidence>
<reference evidence="1 2" key="1">
    <citation type="submission" date="2015-09" db="EMBL/GenBank/DDBJ databases">
        <authorList>
            <consortium name="Pathogen Informatics"/>
        </authorList>
    </citation>
    <scope>NUCLEOTIDE SEQUENCE [LARGE SCALE GENOMIC DNA]</scope>
    <source>
        <strain evidence="1 2">2789STDY5608854</strain>
    </source>
</reference>
<protein>
    <submittedName>
        <fullName evidence="1">Uncharacterized protein</fullName>
    </submittedName>
</protein>
<evidence type="ECO:0000313" key="1">
    <source>
        <dbReference type="EMBL" id="CUO31791.1"/>
    </source>
</evidence>
<accession>A0A174E1Y4</accession>
<gene>
    <name evidence="1" type="ORF">ERS852411_01333</name>
</gene>
<dbReference type="Proteomes" id="UP000095746">
    <property type="component" value="Unassembled WGS sequence"/>
</dbReference>
<dbReference type="EMBL" id="CYZT01000073">
    <property type="protein sequence ID" value="CUO31791.1"/>
    <property type="molecule type" value="Genomic_DNA"/>
</dbReference>
<dbReference type="AlphaFoldDB" id="A0A174E1Y4"/>
<name>A0A174E1Y4_FLAPL</name>
<proteinExistence type="predicted"/>
<sequence>MAIAPPLTFTFAMSSPSSRITARDWAAKASFSSIMPISSSVSPAFSSTLRTAGTGPMPMMRGSTPTMAWATMRAMGLTPSSFTFSPLISSRAAPASLRPHELPAVTLPLPLVRNTGLSLARPSMVVALGCSSVSNTMGSFFRWGITTGTISSLNTPAATASAALRWLWKANSSMSSREMWNCSATFSAVSPIPNTP</sequence>
<organism evidence="1 2">
    <name type="scientific">Flavonifractor plautii</name>
    <name type="common">Fusobacterium plautii</name>
    <dbReference type="NCBI Taxonomy" id="292800"/>
    <lineage>
        <taxon>Bacteria</taxon>
        <taxon>Bacillati</taxon>
        <taxon>Bacillota</taxon>
        <taxon>Clostridia</taxon>
        <taxon>Eubacteriales</taxon>
        <taxon>Oscillospiraceae</taxon>
        <taxon>Flavonifractor</taxon>
    </lineage>
</organism>